<keyword evidence="2" id="KW-0106">Calcium</keyword>
<feature type="region of interest" description="Disordered" evidence="3">
    <location>
        <begin position="1"/>
        <end position="83"/>
    </location>
</feature>
<evidence type="ECO:0000256" key="1">
    <source>
        <dbReference type="ARBA" id="ARBA00022723"/>
    </source>
</evidence>
<dbReference type="InterPro" id="IPR035892">
    <property type="entry name" value="C2_domain_sf"/>
</dbReference>
<sequence length="336" mass="39561">MSSKKKKTTKKEEKKKTKNKKEEKEKKEKKEKKEEKEEKEEKEIKDKNKKQKNKKEKKTKKKKKSIKVKESESEKTEEVINSSDEEPILSTLTSGQLRVCILNANNLTPVDKSGYSDPYVVIQLTKQCKSQFESVNIYTKQTPTKKKNLNPEWKKTYYDFNLKRPMGEIILTIYDYNRVSKPIKLGETRIPLEEYPELFENHQIGLTKELVDLPPPHSSLKKKLQKKNQNQKKTGKPTITFQIKFVPRSEKFSKISKGIEILETDKLHYKIFKGETLESIYESVQNWLHQASEYGVRSVQMMDGKNPEEELFVALWFTKVSEKNKNTKHVFCKDFI</sequence>
<accession>A0AAV8AD18</accession>
<dbReference type="AlphaFoldDB" id="A0AAV8AD18"/>
<evidence type="ECO:0000256" key="3">
    <source>
        <dbReference type="SAM" id="MobiDB-lite"/>
    </source>
</evidence>
<dbReference type="InterPro" id="IPR000008">
    <property type="entry name" value="C2_dom"/>
</dbReference>
<protein>
    <submittedName>
        <fullName evidence="5">C2 domain-containing protein</fullName>
    </submittedName>
</protein>
<feature type="compositionally biased region" description="Basic residues" evidence="3">
    <location>
        <begin position="47"/>
        <end position="66"/>
    </location>
</feature>
<comment type="caution">
    <text evidence="5">The sequence shown here is derived from an EMBL/GenBank/DDBJ whole genome shotgun (WGS) entry which is preliminary data.</text>
</comment>
<organism evidence="5 6">
    <name type="scientific">Anaeramoeba flamelloides</name>
    <dbReference type="NCBI Taxonomy" id="1746091"/>
    <lineage>
        <taxon>Eukaryota</taxon>
        <taxon>Metamonada</taxon>
        <taxon>Anaeramoebidae</taxon>
        <taxon>Anaeramoeba</taxon>
    </lineage>
</organism>
<dbReference type="Gene3D" id="2.60.40.150">
    <property type="entry name" value="C2 domain"/>
    <property type="match status" value="1"/>
</dbReference>
<feature type="domain" description="C2" evidence="4">
    <location>
        <begin position="75"/>
        <end position="205"/>
    </location>
</feature>
<feature type="compositionally biased region" description="Basic and acidic residues" evidence="3">
    <location>
        <begin position="10"/>
        <end position="46"/>
    </location>
</feature>
<dbReference type="CDD" id="cd00030">
    <property type="entry name" value="C2"/>
    <property type="match status" value="1"/>
</dbReference>
<evidence type="ECO:0000259" key="4">
    <source>
        <dbReference type="PROSITE" id="PS50004"/>
    </source>
</evidence>
<feature type="compositionally biased region" description="Basic and acidic residues" evidence="3">
    <location>
        <begin position="67"/>
        <end position="78"/>
    </location>
</feature>
<dbReference type="SMART" id="SM00239">
    <property type="entry name" value="C2"/>
    <property type="match status" value="1"/>
</dbReference>
<dbReference type="PROSITE" id="PS50004">
    <property type="entry name" value="C2"/>
    <property type="match status" value="1"/>
</dbReference>
<dbReference type="EMBL" id="JANTQA010000008">
    <property type="protein sequence ID" value="KAJ3452022.1"/>
    <property type="molecule type" value="Genomic_DNA"/>
</dbReference>
<dbReference type="PANTHER" id="PTHR45911">
    <property type="entry name" value="C2 DOMAIN-CONTAINING PROTEIN"/>
    <property type="match status" value="1"/>
</dbReference>
<name>A0AAV8AD18_9EUKA</name>
<evidence type="ECO:0000313" key="6">
    <source>
        <dbReference type="Proteomes" id="UP001146793"/>
    </source>
</evidence>
<proteinExistence type="predicted"/>
<evidence type="ECO:0000313" key="5">
    <source>
        <dbReference type="EMBL" id="KAJ3452022.1"/>
    </source>
</evidence>
<gene>
    <name evidence="5" type="ORF">M0812_03783</name>
</gene>
<dbReference type="SUPFAM" id="SSF49562">
    <property type="entry name" value="C2 domain (Calcium/lipid-binding domain, CaLB)"/>
    <property type="match status" value="1"/>
</dbReference>
<dbReference type="Proteomes" id="UP001146793">
    <property type="component" value="Unassembled WGS sequence"/>
</dbReference>
<reference evidence="5" key="1">
    <citation type="submission" date="2022-08" db="EMBL/GenBank/DDBJ databases">
        <title>Novel sulphate-reducing endosymbionts in the free-living metamonad Anaeramoeba.</title>
        <authorList>
            <person name="Jerlstrom-Hultqvist J."/>
            <person name="Cepicka I."/>
            <person name="Gallot-Lavallee L."/>
            <person name="Salas-Leiva D."/>
            <person name="Curtis B.A."/>
            <person name="Zahonova K."/>
            <person name="Pipaliya S."/>
            <person name="Dacks J."/>
            <person name="Roger A.J."/>
        </authorList>
    </citation>
    <scope>NUCLEOTIDE SEQUENCE</scope>
    <source>
        <strain evidence="5">Busselton2</strain>
    </source>
</reference>
<dbReference type="GO" id="GO:0046872">
    <property type="term" value="F:metal ion binding"/>
    <property type="evidence" value="ECO:0007669"/>
    <property type="project" value="UniProtKB-KW"/>
</dbReference>
<keyword evidence="1" id="KW-0479">Metal-binding</keyword>
<evidence type="ECO:0000256" key="2">
    <source>
        <dbReference type="ARBA" id="ARBA00022837"/>
    </source>
</evidence>
<dbReference type="Pfam" id="PF00168">
    <property type="entry name" value="C2"/>
    <property type="match status" value="1"/>
</dbReference>